<evidence type="ECO:0000313" key="1">
    <source>
        <dbReference type="EMBL" id="APX71989.1"/>
    </source>
</evidence>
<organism evidence="1 2">
    <name type="scientific">Companilactobacillus allii</name>
    <dbReference type="NCBI Taxonomy" id="1847728"/>
    <lineage>
        <taxon>Bacteria</taxon>
        <taxon>Bacillati</taxon>
        <taxon>Bacillota</taxon>
        <taxon>Bacilli</taxon>
        <taxon>Lactobacillales</taxon>
        <taxon>Lactobacillaceae</taxon>
        <taxon>Companilactobacillus</taxon>
    </lineage>
</organism>
<protein>
    <submittedName>
        <fullName evidence="1">Uncharacterized protein</fullName>
    </submittedName>
</protein>
<dbReference type="Proteomes" id="UP000187499">
    <property type="component" value="Chromosome"/>
</dbReference>
<keyword evidence="2" id="KW-1185">Reference proteome</keyword>
<dbReference type="AlphaFoldDB" id="A0A1P8Q2H4"/>
<dbReference type="KEGG" id="lalw:BTM29_05195"/>
<gene>
    <name evidence="1" type="ORF">BTM29_05195</name>
</gene>
<accession>A0A1P8Q2H4</accession>
<sequence length="662" mass="76012">MKKNKYRYTLRLAIDKSIYNYEKKQDLIDFVKKSKVSDVAFFINQEELSDSHITLKKAQELITEIDTISQPLKEMNVTISLNPWTTMNHSDRGLGIRSELDIKPMVSYQGVLSTSMACPGYVGWMEYISDVYAIYASIKPHELWLEDDFRHYKNAPFELGCFCEDHMKKYNAIAHSDLTREEFIKKMFTGEKNKYRDAYLQVARDEILKAASMIEEKVHKVSPNTSMGLMSSWPEIHALENRDWHKLLEVLSGPNTPAVSRPHLPAYNEVSTLQYARDFEKYTVATRTLIGNKHKIYPELENYMYSQYAKSNRFTQFQLETSSSVRADGLLMNLFSMMGVGIDKTYKYDELLAQSKEFADFMYQNGISIEDRDGIIIPMTQKVAKYKIGDGTLHGLMASQTQWLELLAIFGFATRPLDYTDQKFVNETIALTGNFLNTLSNAQITEMIQDNFVLLDGDALIILDNRNLLNLINADSIEVIQPRTGKQVYEQFDGLTLSGVKDSRITLQTHVGAYVKVHYLSDMPKESNAYNRYNELVGPATVANDKFYIMPVGEHEKYGWEGEYIDFREKDLKKCLNVSYLVDMYNCKAIFSGRKIIVSNWSMDTTDGINFKLDKPVSKISITYRDGSKVKNQIIDVSSHNNIYHADFKVPGLAVVYVECLE</sequence>
<reference evidence="2" key="1">
    <citation type="submission" date="2016-12" db="EMBL/GenBank/DDBJ databases">
        <authorList>
            <person name="Jung M.Y."/>
            <person name="Lee S.H."/>
        </authorList>
    </citation>
    <scope>NUCLEOTIDE SEQUENCE [LARGE SCALE GENOMIC DNA]</scope>
    <source>
        <strain evidence="2">WiKim39</strain>
    </source>
</reference>
<dbReference type="OrthoDB" id="2253662at2"/>
<name>A0A1P8Q2H4_9LACO</name>
<evidence type="ECO:0000313" key="2">
    <source>
        <dbReference type="Proteomes" id="UP000187499"/>
    </source>
</evidence>
<dbReference type="EMBL" id="CP019323">
    <property type="protein sequence ID" value="APX71989.1"/>
    <property type="molecule type" value="Genomic_DNA"/>
</dbReference>
<proteinExistence type="predicted"/>
<dbReference type="STRING" id="1847728.BTM29_05195"/>
<dbReference type="RefSeq" id="WP_076614493.1">
    <property type="nucleotide sequence ID" value="NZ_CP099481.1"/>
</dbReference>